<keyword evidence="2" id="KW-1185">Reference proteome</keyword>
<dbReference type="Proteomes" id="UP001201812">
    <property type="component" value="Unassembled WGS sequence"/>
</dbReference>
<name>A0AAD4QTZ0_9BILA</name>
<protein>
    <submittedName>
        <fullName evidence="1">Uncharacterized protein</fullName>
    </submittedName>
</protein>
<reference evidence="1" key="1">
    <citation type="submission" date="2022-01" db="EMBL/GenBank/DDBJ databases">
        <title>Genome Sequence Resource for Two Populations of Ditylenchus destructor, the Migratory Endoparasitic Phytonematode.</title>
        <authorList>
            <person name="Zhang H."/>
            <person name="Lin R."/>
            <person name="Xie B."/>
        </authorList>
    </citation>
    <scope>NUCLEOTIDE SEQUENCE</scope>
    <source>
        <strain evidence="1">BazhouSP</strain>
    </source>
</reference>
<organism evidence="1 2">
    <name type="scientific">Ditylenchus destructor</name>
    <dbReference type="NCBI Taxonomy" id="166010"/>
    <lineage>
        <taxon>Eukaryota</taxon>
        <taxon>Metazoa</taxon>
        <taxon>Ecdysozoa</taxon>
        <taxon>Nematoda</taxon>
        <taxon>Chromadorea</taxon>
        <taxon>Rhabditida</taxon>
        <taxon>Tylenchina</taxon>
        <taxon>Tylenchomorpha</taxon>
        <taxon>Sphaerularioidea</taxon>
        <taxon>Anguinidae</taxon>
        <taxon>Anguininae</taxon>
        <taxon>Ditylenchus</taxon>
    </lineage>
</organism>
<accession>A0AAD4QTZ0</accession>
<comment type="caution">
    <text evidence="1">The sequence shown here is derived from an EMBL/GenBank/DDBJ whole genome shotgun (WGS) entry which is preliminary data.</text>
</comment>
<gene>
    <name evidence="1" type="ORF">DdX_16549</name>
</gene>
<evidence type="ECO:0000313" key="1">
    <source>
        <dbReference type="EMBL" id="KAI1700688.1"/>
    </source>
</evidence>
<dbReference type="AlphaFoldDB" id="A0AAD4QTZ0"/>
<proteinExistence type="predicted"/>
<evidence type="ECO:0000313" key="2">
    <source>
        <dbReference type="Proteomes" id="UP001201812"/>
    </source>
</evidence>
<dbReference type="EMBL" id="JAKKPZ010000137">
    <property type="protein sequence ID" value="KAI1700688.1"/>
    <property type="molecule type" value="Genomic_DNA"/>
</dbReference>
<sequence length="169" mass="19468">MTNNVVFDRFVEDMKGVRIKKEEHLPNCSMRTQIHPHQYPEKALGNYLSGYSPEVICSQNSNRSGNYLIRYFKIQKAIIFKRLAFKKFASINKAKSVGHNILKIGFGSEILAFDPDKASLKFDPKGNNCPVKQWQEKIYNNMAIVRLWKGNNGTNWDKCFWMDNGSLGT</sequence>